<evidence type="ECO:0000256" key="4">
    <source>
        <dbReference type="ARBA" id="ARBA00022991"/>
    </source>
</evidence>
<sequence length="134" mass="15662">WQGGDQEFQLWSEGRTGFPLVDANMRELRSTGWMSNRGRQIVASFLVLDLKVDWRRGADWFESCCIDYDVTSNWSNWLSAAGLTGGRVNHFNVLKQARQYDPDGQYVRHWLPELEHVDTHLVHEPWLMTPAERD</sequence>
<dbReference type="EMBL" id="CAJNNW010037357">
    <property type="protein sequence ID" value="CAE8741141.1"/>
    <property type="molecule type" value="Genomic_DNA"/>
</dbReference>
<reference evidence="8" key="1">
    <citation type="submission" date="2021-02" db="EMBL/GenBank/DDBJ databases">
        <authorList>
            <person name="Dougan E. K."/>
            <person name="Rhodes N."/>
            <person name="Thang M."/>
            <person name="Chan C."/>
        </authorList>
    </citation>
    <scope>NUCLEOTIDE SEQUENCE</scope>
</reference>
<gene>
    <name evidence="8" type="ORF">PGLA2088_LOCUS50323</name>
</gene>
<dbReference type="Proteomes" id="UP000626109">
    <property type="component" value="Unassembled WGS sequence"/>
</dbReference>
<feature type="binding site" evidence="5">
    <location>
        <begin position="67"/>
        <end position="69"/>
    </location>
    <ligand>
        <name>FAD</name>
        <dbReference type="ChEBI" id="CHEBI:57692"/>
    </ligand>
</feature>
<dbReference type="Gene3D" id="1.10.579.10">
    <property type="entry name" value="DNA Cyclobutane Dipyrimidine Photolyase, subunit A, domain 3"/>
    <property type="match status" value="1"/>
</dbReference>
<organism evidence="8 9">
    <name type="scientific">Polarella glacialis</name>
    <name type="common">Dinoflagellate</name>
    <dbReference type="NCBI Taxonomy" id="89957"/>
    <lineage>
        <taxon>Eukaryota</taxon>
        <taxon>Sar</taxon>
        <taxon>Alveolata</taxon>
        <taxon>Dinophyceae</taxon>
        <taxon>Suessiales</taxon>
        <taxon>Suessiaceae</taxon>
        <taxon>Polarella</taxon>
    </lineage>
</organism>
<proteinExistence type="inferred from homology"/>
<protein>
    <recommendedName>
        <fullName evidence="7">Cryptochrome/DNA photolyase FAD-binding domain-containing protein</fullName>
    </recommendedName>
</protein>
<feature type="non-terminal residue" evidence="8">
    <location>
        <position position="1"/>
    </location>
</feature>
<feature type="non-terminal residue" evidence="8">
    <location>
        <position position="134"/>
    </location>
</feature>
<feature type="domain" description="Cryptochrome/DNA photolyase FAD-binding" evidence="7">
    <location>
        <begin position="5"/>
        <end position="132"/>
    </location>
</feature>
<comment type="cofactor">
    <cofactor evidence="5">
        <name>FAD</name>
        <dbReference type="ChEBI" id="CHEBI:57692"/>
    </cofactor>
    <text evidence="5">Binds 1 FAD per subunit.</text>
</comment>
<dbReference type="GO" id="GO:0071949">
    <property type="term" value="F:FAD binding"/>
    <property type="evidence" value="ECO:0007669"/>
    <property type="project" value="TreeGrafter"/>
</dbReference>
<keyword evidence="3 5" id="KW-0274">FAD</keyword>
<keyword evidence="2 5" id="KW-0285">Flavoprotein</keyword>
<dbReference type="InterPro" id="IPR036134">
    <property type="entry name" value="Crypto/Photolyase_FAD-like_sf"/>
</dbReference>
<dbReference type="Pfam" id="PF03441">
    <property type="entry name" value="FAD_binding_7"/>
    <property type="match status" value="1"/>
</dbReference>
<evidence type="ECO:0000313" key="8">
    <source>
        <dbReference type="EMBL" id="CAE8741141.1"/>
    </source>
</evidence>
<dbReference type="PANTHER" id="PTHR11455">
    <property type="entry name" value="CRYPTOCHROME"/>
    <property type="match status" value="1"/>
</dbReference>
<dbReference type="InterPro" id="IPR018394">
    <property type="entry name" value="DNA_photolyase_1_CS_C"/>
</dbReference>
<dbReference type="InterPro" id="IPR005101">
    <property type="entry name" value="Cryptochr/Photolyase_FAD-bd"/>
</dbReference>
<accession>A0A813M1M0</accession>
<evidence type="ECO:0000256" key="3">
    <source>
        <dbReference type="ARBA" id="ARBA00022827"/>
    </source>
</evidence>
<evidence type="ECO:0000256" key="6">
    <source>
        <dbReference type="PIRSR" id="PIRSR602081-2"/>
    </source>
</evidence>
<dbReference type="PROSITE" id="PS00394">
    <property type="entry name" value="DNA_PHOTOLYASES_1_1"/>
    <property type="match status" value="1"/>
</dbReference>
<feature type="site" description="Electron transfer via tryptophanyl radical" evidence="6">
    <location>
        <position position="54"/>
    </location>
</feature>
<evidence type="ECO:0000256" key="2">
    <source>
        <dbReference type="ARBA" id="ARBA00022630"/>
    </source>
</evidence>
<evidence type="ECO:0000313" key="9">
    <source>
        <dbReference type="Proteomes" id="UP000626109"/>
    </source>
</evidence>
<evidence type="ECO:0000256" key="1">
    <source>
        <dbReference type="ARBA" id="ARBA00005862"/>
    </source>
</evidence>
<dbReference type="InterPro" id="IPR002081">
    <property type="entry name" value="Cryptochrome/DNA_photolyase_1"/>
</dbReference>
<evidence type="ECO:0000256" key="5">
    <source>
        <dbReference type="PIRSR" id="PIRSR602081-1"/>
    </source>
</evidence>
<dbReference type="PRINTS" id="PR00147">
    <property type="entry name" value="DNAPHOTLYASE"/>
</dbReference>
<feature type="site" description="Electron transfer via tryptophanyl radical" evidence="6">
    <location>
        <position position="1"/>
    </location>
</feature>
<dbReference type="GO" id="GO:0003904">
    <property type="term" value="F:deoxyribodipyrimidine photo-lyase activity"/>
    <property type="evidence" value="ECO:0007669"/>
    <property type="project" value="TreeGrafter"/>
</dbReference>
<dbReference type="GO" id="GO:0003677">
    <property type="term" value="F:DNA binding"/>
    <property type="evidence" value="ECO:0007669"/>
    <property type="project" value="TreeGrafter"/>
</dbReference>
<dbReference type="SUPFAM" id="SSF48173">
    <property type="entry name" value="Cryptochrome/photolyase FAD-binding domain"/>
    <property type="match status" value="1"/>
</dbReference>
<dbReference type="GO" id="GO:0000719">
    <property type="term" value="P:photoreactive repair"/>
    <property type="evidence" value="ECO:0007669"/>
    <property type="project" value="TreeGrafter"/>
</dbReference>
<keyword evidence="4" id="KW-0157">Chromophore</keyword>
<comment type="similarity">
    <text evidence="1">Belongs to the DNA photolyase class-1 family.</text>
</comment>
<dbReference type="PANTHER" id="PTHR11455:SF22">
    <property type="entry name" value="CRYPTOCHROME DASH"/>
    <property type="match status" value="1"/>
</dbReference>
<dbReference type="AlphaFoldDB" id="A0A813M1M0"/>
<feature type="site" description="Electron transfer via tryptophanyl radical" evidence="6">
    <location>
        <position position="77"/>
    </location>
</feature>
<name>A0A813M1M0_POLGL</name>
<evidence type="ECO:0000259" key="7">
    <source>
        <dbReference type="Pfam" id="PF03441"/>
    </source>
</evidence>
<comment type="caution">
    <text evidence="8">The sequence shown here is derived from an EMBL/GenBank/DDBJ whole genome shotgun (WGS) entry which is preliminary data.</text>
</comment>